<evidence type="ECO:0000313" key="2">
    <source>
        <dbReference type="EMBL" id="CAA9449397.1"/>
    </source>
</evidence>
<dbReference type="PANTHER" id="PTHR47152">
    <property type="entry name" value="SLR2084 PROTEIN-RELATED"/>
    <property type="match status" value="1"/>
</dbReference>
<protein>
    <recommendedName>
        <fullName evidence="1">Putative restriction endonuclease domain-containing protein</fullName>
    </recommendedName>
</protein>
<sequence length="224" mass="24235">MKIVSPSFEREQIAGVIAPLVGELAMEQEVDVTDARFTTFNREDLSRGFEPNVSFYFSENASRVRGKRRIDLDAGAPPPGLVVEVDITSPSASKLTIYARLGVAEVWRHDGTRLAILGLLWQDAEEEGYYTEIPESISLASAIVPGESLTRFVAGGLVSGRPAWGSAGCASGRVSYMEISKGLPRAILGRTIGAATGSRRRKSATLCARNWGSTRRARTESSRS</sequence>
<accession>A0A6J4QMS3</accession>
<dbReference type="InterPro" id="IPR012296">
    <property type="entry name" value="Nuclease_put_TT1808"/>
</dbReference>
<reference evidence="2" key="1">
    <citation type="submission" date="2020-02" db="EMBL/GenBank/DDBJ databases">
        <authorList>
            <person name="Meier V. D."/>
        </authorList>
    </citation>
    <scope>NUCLEOTIDE SEQUENCE</scope>
    <source>
        <strain evidence="2">AVDCRST_MAG28</strain>
    </source>
</reference>
<dbReference type="Gene3D" id="3.90.1570.10">
    <property type="entry name" value="tt1808, chain A"/>
    <property type="match status" value="1"/>
</dbReference>
<name>A0A6J4QMS3_9ACTN</name>
<dbReference type="EMBL" id="CADCVE010000026">
    <property type="protein sequence ID" value="CAA9449397.1"/>
    <property type="molecule type" value="Genomic_DNA"/>
</dbReference>
<evidence type="ECO:0000259" key="1">
    <source>
        <dbReference type="Pfam" id="PF05685"/>
    </source>
</evidence>
<feature type="domain" description="Putative restriction endonuclease" evidence="1">
    <location>
        <begin position="9"/>
        <end position="116"/>
    </location>
</feature>
<organism evidence="2">
    <name type="scientific">uncultured Rubrobacteraceae bacterium</name>
    <dbReference type="NCBI Taxonomy" id="349277"/>
    <lineage>
        <taxon>Bacteria</taxon>
        <taxon>Bacillati</taxon>
        <taxon>Actinomycetota</taxon>
        <taxon>Rubrobacteria</taxon>
        <taxon>Rubrobacterales</taxon>
        <taxon>Rubrobacteraceae</taxon>
        <taxon>environmental samples</taxon>
    </lineage>
</organism>
<dbReference type="InterPro" id="IPR008538">
    <property type="entry name" value="Uma2"/>
</dbReference>
<gene>
    <name evidence="2" type="ORF">AVDCRST_MAG28-1212</name>
</gene>
<dbReference type="Pfam" id="PF05685">
    <property type="entry name" value="Uma2"/>
    <property type="match status" value="1"/>
</dbReference>
<dbReference type="AlphaFoldDB" id="A0A6J4QMS3"/>
<dbReference type="PANTHER" id="PTHR47152:SF2">
    <property type="entry name" value="SLR2084 PROTEIN"/>
    <property type="match status" value="1"/>
</dbReference>
<dbReference type="CDD" id="cd06260">
    <property type="entry name" value="DUF820-like"/>
    <property type="match status" value="1"/>
</dbReference>
<proteinExistence type="predicted"/>